<dbReference type="RefSeq" id="WP_167960825.1">
    <property type="nucleotide sequence ID" value="NZ_JAATJJ010000001.1"/>
</dbReference>
<feature type="transmembrane region" description="Helical" evidence="6">
    <location>
        <begin position="21"/>
        <end position="42"/>
    </location>
</feature>
<accession>A0A846QSN0</accession>
<feature type="transmembrane region" description="Helical" evidence="6">
    <location>
        <begin position="421"/>
        <end position="441"/>
    </location>
</feature>
<feature type="transmembrane region" description="Helical" evidence="6">
    <location>
        <begin position="323"/>
        <end position="350"/>
    </location>
</feature>
<evidence type="ECO:0000256" key="5">
    <source>
        <dbReference type="ARBA" id="ARBA00023136"/>
    </source>
</evidence>
<evidence type="ECO:0000313" key="10">
    <source>
        <dbReference type="Proteomes" id="UP000590442"/>
    </source>
</evidence>
<dbReference type="InterPro" id="IPR050250">
    <property type="entry name" value="Macrolide_Exporter_MacB"/>
</dbReference>
<sequence>MIKNYLKIAWRNLLKNRVFSFINIFGLAVGLWCVFLIALWIMDEFGKDNFHSKGNQIAQVLTNIKNDDGSMATWDGTGYPVAEALSEQIPEIKAVIRRTGPRESILGQVEKSIGAQVIGADTGFFDMFSFPLSEGQPNQCLQDIKNIVLSEEMANHYFPNVNAMGQTINLMLDEVSEPFLITGVFKKITEQSTLRFDAVVPLDNFLPMNNKSWGNTWVKTFVFYGENAALGQLGEKMKHLPAQMGDDDFRTLSLQPLKDRYLYSKFENGLPIGGRIDNVILFALIGIFILLIACFNFINLTTTWAVKRSKEIGIKKVLGAGKWTLIAQFLMEAMVLVLVSVCIAVFLTKISTPVFNTITEKQLHIDFTNIRFYGILAVISLVTVLLSGLYPAFSLSSLKSRNGLHEKLKDSRGETTIRKGLVVLQFFLCMAMIMGTLVVYLQLRYIQNKNLGLNKEHIVYMPMDNATYLQSGALKAELANFSGIEKVSSASSNFIDQGGTTSDPVWEGGTPQDGQKWFSIITSDFGLTEMLNIPIKEGRNFSSHFASDTLNYLVNQEAVEVMGLKNPIGKSLSFWGDEGGKIVGVTDNFHFASLHNSIGPMIIRCRPKETYLLYVKVRPGQTVGALAHMEKSHKMFSELPFHFRFLDEAIEKGYANEHRVQQLVGIFAVVSIIISCLGLFGLAMFTAQQRLKEVAVRKILGANIGSLFKLLSKGYLQLVGIALLIAIPLIWYVMNSWIQDFAFHIEIQWWMFGLVSALILFITLFTVSYHTLKLARTSPSKSLQTE</sequence>
<evidence type="ECO:0000256" key="1">
    <source>
        <dbReference type="ARBA" id="ARBA00004651"/>
    </source>
</evidence>
<dbReference type="PANTHER" id="PTHR30572">
    <property type="entry name" value="MEMBRANE COMPONENT OF TRANSPORTER-RELATED"/>
    <property type="match status" value="1"/>
</dbReference>
<feature type="transmembrane region" description="Helical" evidence="6">
    <location>
        <begin position="279"/>
        <end position="302"/>
    </location>
</feature>
<dbReference type="Pfam" id="PF12704">
    <property type="entry name" value="MacB_PCD"/>
    <property type="match status" value="1"/>
</dbReference>
<feature type="domain" description="ABC3 transporter permease C-terminal" evidence="7">
    <location>
        <begin position="666"/>
        <end position="779"/>
    </location>
</feature>
<dbReference type="Pfam" id="PF02687">
    <property type="entry name" value="FtsX"/>
    <property type="match status" value="2"/>
</dbReference>
<feature type="transmembrane region" description="Helical" evidence="6">
    <location>
        <begin position="663"/>
        <end position="687"/>
    </location>
</feature>
<evidence type="ECO:0000256" key="3">
    <source>
        <dbReference type="ARBA" id="ARBA00022692"/>
    </source>
</evidence>
<comment type="subcellular location">
    <subcellularLocation>
        <location evidence="1">Cell membrane</location>
        <topology evidence="1">Multi-pass membrane protein</topology>
    </subcellularLocation>
</comment>
<reference evidence="9 10" key="1">
    <citation type="submission" date="2020-03" db="EMBL/GenBank/DDBJ databases">
        <title>Genomic Encyclopedia of Type Strains, Phase IV (KMG-IV): sequencing the most valuable type-strain genomes for metagenomic binning, comparative biology and taxonomic classification.</title>
        <authorList>
            <person name="Goeker M."/>
        </authorList>
    </citation>
    <scope>NUCLEOTIDE SEQUENCE [LARGE SCALE GENOMIC DNA]</scope>
    <source>
        <strain evidence="9 10">DSM 29762</strain>
    </source>
</reference>
<keyword evidence="10" id="KW-1185">Reference proteome</keyword>
<organism evidence="9 10">
    <name type="scientific">Saonia flava</name>
    <dbReference type="NCBI Taxonomy" id="523696"/>
    <lineage>
        <taxon>Bacteria</taxon>
        <taxon>Pseudomonadati</taxon>
        <taxon>Bacteroidota</taxon>
        <taxon>Flavobacteriia</taxon>
        <taxon>Flavobacteriales</taxon>
        <taxon>Flavobacteriaceae</taxon>
        <taxon>Saonia</taxon>
    </lineage>
</organism>
<evidence type="ECO:0000313" key="9">
    <source>
        <dbReference type="EMBL" id="NJB70217.1"/>
    </source>
</evidence>
<evidence type="ECO:0000256" key="4">
    <source>
        <dbReference type="ARBA" id="ARBA00022989"/>
    </source>
</evidence>
<dbReference type="InterPro" id="IPR003838">
    <property type="entry name" value="ABC3_permease_C"/>
</dbReference>
<evidence type="ECO:0000259" key="7">
    <source>
        <dbReference type="Pfam" id="PF02687"/>
    </source>
</evidence>
<keyword evidence="4 6" id="KW-1133">Transmembrane helix</keyword>
<keyword evidence="3 6" id="KW-0812">Transmembrane</keyword>
<dbReference type="EMBL" id="JAATJJ010000001">
    <property type="protein sequence ID" value="NJB70217.1"/>
    <property type="molecule type" value="Genomic_DNA"/>
</dbReference>
<keyword evidence="2" id="KW-1003">Cell membrane</keyword>
<dbReference type="AlphaFoldDB" id="A0A846QSN0"/>
<dbReference type="GO" id="GO:0005886">
    <property type="term" value="C:plasma membrane"/>
    <property type="evidence" value="ECO:0007669"/>
    <property type="project" value="UniProtKB-SubCell"/>
</dbReference>
<dbReference type="InterPro" id="IPR025857">
    <property type="entry name" value="MacB_PCD"/>
</dbReference>
<gene>
    <name evidence="9" type="ORF">GGR42_000679</name>
</gene>
<feature type="domain" description="MacB-like periplasmic core" evidence="8">
    <location>
        <begin position="20"/>
        <end position="219"/>
    </location>
</feature>
<name>A0A846QSN0_9FLAO</name>
<evidence type="ECO:0000259" key="8">
    <source>
        <dbReference type="Pfam" id="PF12704"/>
    </source>
</evidence>
<evidence type="ECO:0000256" key="6">
    <source>
        <dbReference type="SAM" id="Phobius"/>
    </source>
</evidence>
<dbReference type="GO" id="GO:0022857">
    <property type="term" value="F:transmembrane transporter activity"/>
    <property type="evidence" value="ECO:0007669"/>
    <property type="project" value="TreeGrafter"/>
</dbReference>
<proteinExistence type="predicted"/>
<dbReference type="Proteomes" id="UP000590442">
    <property type="component" value="Unassembled WGS sequence"/>
</dbReference>
<feature type="transmembrane region" description="Helical" evidence="6">
    <location>
        <begin position="749"/>
        <end position="772"/>
    </location>
</feature>
<feature type="transmembrane region" description="Helical" evidence="6">
    <location>
        <begin position="715"/>
        <end position="734"/>
    </location>
</feature>
<protein>
    <submittedName>
        <fullName evidence="9">ABC-type antimicrobial peptide transport system permease subunit</fullName>
    </submittedName>
</protein>
<comment type="caution">
    <text evidence="9">The sequence shown here is derived from an EMBL/GenBank/DDBJ whole genome shotgun (WGS) entry which is preliminary data.</text>
</comment>
<dbReference type="PANTHER" id="PTHR30572:SF18">
    <property type="entry name" value="ABC-TYPE MACROLIDE FAMILY EXPORT SYSTEM PERMEASE COMPONENT 2"/>
    <property type="match status" value="1"/>
</dbReference>
<feature type="domain" description="ABC3 transporter permease C-terminal" evidence="7">
    <location>
        <begin position="284"/>
        <end position="397"/>
    </location>
</feature>
<feature type="transmembrane region" description="Helical" evidence="6">
    <location>
        <begin position="370"/>
        <end position="393"/>
    </location>
</feature>
<evidence type="ECO:0000256" key="2">
    <source>
        <dbReference type="ARBA" id="ARBA00022475"/>
    </source>
</evidence>
<keyword evidence="5 6" id="KW-0472">Membrane</keyword>